<dbReference type="Proteomes" id="UP001529510">
    <property type="component" value="Unassembled WGS sequence"/>
</dbReference>
<feature type="region of interest" description="Disordered" evidence="1">
    <location>
        <begin position="1"/>
        <end position="57"/>
    </location>
</feature>
<name>A0ABD0PSQ5_CIRMR</name>
<accession>A0ABD0PSQ5</accession>
<comment type="caution">
    <text evidence="2">The sequence shown here is derived from an EMBL/GenBank/DDBJ whole genome shotgun (WGS) entry which is preliminary data.</text>
</comment>
<feature type="compositionally biased region" description="Basic and acidic residues" evidence="1">
    <location>
        <begin position="38"/>
        <end position="50"/>
    </location>
</feature>
<evidence type="ECO:0000256" key="1">
    <source>
        <dbReference type="SAM" id="MobiDB-lite"/>
    </source>
</evidence>
<protein>
    <recommendedName>
        <fullName evidence="4">GAGE domain-containing protein</fullName>
    </recommendedName>
</protein>
<evidence type="ECO:0000313" key="2">
    <source>
        <dbReference type="EMBL" id="KAL0177064.1"/>
    </source>
</evidence>
<reference evidence="2 3" key="1">
    <citation type="submission" date="2024-05" db="EMBL/GenBank/DDBJ databases">
        <title>Genome sequencing and assembly of Indian major carp, Cirrhinus mrigala (Hamilton, 1822).</title>
        <authorList>
            <person name="Mohindra V."/>
            <person name="Chowdhury L.M."/>
            <person name="Lal K."/>
            <person name="Jena J.K."/>
        </authorList>
    </citation>
    <scope>NUCLEOTIDE SEQUENCE [LARGE SCALE GENOMIC DNA]</scope>
    <source>
        <strain evidence="2">CM1030</strain>
        <tissue evidence="2">Blood</tissue>
    </source>
</reference>
<evidence type="ECO:0008006" key="4">
    <source>
        <dbReference type="Google" id="ProtNLM"/>
    </source>
</evidence>
<sequence>MTDEPSPEKATEPRIPPEKEPDPSDEVQELATQDAPVEEVREREGLEESPAHCTTAG</sequence>
<feature type="compositionally biased region" description="Basic and acidic residues" evidence="1">
    <location>
        <begin position="1"/>
        <end position="22"/>
    </location>
</feature>
<feature type="non-terminal residue" evidence="2">
    <location>
        <position position="57"/>
    </location>
</feature>
<evidence type="ECO:0000313" key="3">
    <source>
        <dbReference type="Proteomes" id="UP001529510"/>
    </source>
</evidence>
<organism evidence="2 3">
    <name type="scientific">Cirrhinus mrigala</name>
    <name type="common">Mrigala</name>
    <dbReference type="NCBI Taxonomy" id="683832"/>
    <lineage>
        <taxon>Eukaryota</taxon>
        <taxon>Metazoa</taxon>
        <taxon>Chordata</taxon>
        <taxon>Craniata</taxon>
        <taxon>Vertebrata</taxon>
        <taxon>Euteleostomi</taxon>
        <taxon>Actinopterygii</taxon>
        <taxon>Neopterygii</taxon>
        <taxon>Teleostei</taxon>
        <taxon>Ostariophysi</taxon>
        <taxon>Cypriniformes</taxon>
        <taxon>Cyprinidae</taxon>
        <taxon>Labeoninae</taxon>
        <taxon>Labeonini</taxon>
        <taxon>Cirrhinus</taxon>
    </lineage>
</organism>
<keyword evidence="3" id="KW-1185">Reference proteome</keyword>
<proteinExistence type="predicted"/>
<dbReference type="EMBL" id="JAMKFB020000013">
    <property type="protein sequence ID" value="KAL0177064.1"/>
    <property type="molecule type" value="Genomic_DNA"/>
</dbReference>
<gene>
    <name evidence="2" type="ORF">M9458_025958</name>
</gene>
<dbReference type="AlphaFoldDB" id="A0ABD0PSQ5"/>